<sequence length="367" mass="40621" precursor="true">MTRMFPRILLVGAAAVVSVGSSASAQWQPSCASCAPPPVVQCVQPQPCYTTVPVTEMREYRQIVQKPVVETSYVDQQVTTYEPVVEDRETEVPTVAYQDVTECRQVTRDCGYWTTQYQPRPKMTPCQYDSRPDLFGFLNRVGYGVRSAFTPNYSVQHAYVPNVQTVNVPVTRRVAVHGTRKVNYRVTRMVPRTTTQKVAVNTVRMTSQEVVTRRPVTVYRSVPLGSTVATYAAPYSPTTARAPAPQPGRREAQRRDPSTRSDLQPSSTIPKRETDDSQGDHLDNFDDFSDPEAMVIPKRQPELARKVPAPAPKKADFRMAGFRPANGARSTATRVGQWIAHRTPSAPAIAAPQGPAFPERAVALSGN</sequence>
<protein>
    <submittedName>
        <fullName evidence="3">Uncharacterized protein</fullName>
    </submittedName>
</protein>
<keyword evidence="4" id="KW-1185">Reference proteome</keyword>
<feature type="region of interest" description="Disordered" evidence="1">
    <location>
        <begin position="235"/>
        <end position="290"/>
    </location>
</feature>
<dbReference type="AlphaFoldDB" id="A0A517ZX52"/>
<reference evidence="3 4" key="1">
    <citation type="submission" date="2019-02" db="EMBL/GenBank/DDBJ databases">
        <title>Deep-cultivation of Planctomycetes and their phenomic and genomic characterization uncovers novel biology.</title>
        <authorList>
            <person name="Wiegand S."/>
            <person name="Jogler M."/>
            <person name="Boedeker C."/>
            <person name="Pinto D."/>
            <person name="Vollmers J."/>
            <person name="Rivas-Marin E."/>
            <person name="Kohn T."/>
            <person name="Peeters S.H."/>
            <person name="Heuer A."/>
            <person name="Rast P."/>
            <person name="Oberbeckmann S."/>
            <person name="Bunk B."/>
            <person name="Jeske O."/>
            <person name="Meyerdierks A."/>
            <person name="Storesund J.E."/>
            <person name="Kallscheuer N."/>
            <person name="Luecker S."/>
            <person name="Lage O.M."/>
            <person name="Pohl T."/>
            <person name="Merkel B.J."/>
            <person name="Hornburger P."/>
            <person name="Mueller R.-W."/>
            <person name="Bruemmer F."/>
            <person name="Labrenz M."/>
            <person name="Spormann A.M."/>
            <person name="Op den Camp H."/>
            <person name="Overmann J."/>
            <person name="Amann R."/>
            <person name="Jetten M.S.M."/>
            <person name="Mascher T."/>
            <person name="Medema M.H."/>
            <person name="Devos D.P."/>
            <person name="Kaster A.-K."/>
            <person name="Ovreas L."/>
            <person name="Rohde M."/>
            <person name="Galperin M.Y."/>
            <person name="Jogler C."/>
        </authorList>
    </citation>
    <scope>NUCLEOTIDE SEQUENCE [LARGE SCALE GENOMIC DNA]</scope>
    <source>
        <strain evidence="3 4">Mal52</strain>
    </source>
</reference>
<feature type="chain" id="PRO_5021732994" evidence="2">
    <location>
        <begin position="26"/>
        <end position="367"/>
    </location>
</feature>
<accession>A0A517ZX52</accession>
<dbReference type="EMBL" id="CP036276">
    <property type="protein sequence ID" value="QDU47038.1"/>
    <property type="molecule type" value="Genomic_DNA"/>
</dbReference>
<proteinExistence type="predicted"/>
<organism evidence="3 4">
    <name type="scientific">Symmachiella dynata</name>
    <dbReference type="NCBI Taxonomy" id="2527995"/>
    <lineage>
        <taxon>Bacteria</taxon>
        <taxon>Pseudomonadati</taxon>
        <taxon>Planctomycetota</taxon>
        <taxon>Planctomycetia</taxon>
        <taxon>Planctomycetales</taxon>
        <taxon>Planctomycetaceae</taxon>
        <taxon>Symmachiella</taxon>
    </lineage>
</organism>
<dbReference type="Proteomes" id="UP000319383">
    <property type="component" value="Chromosome"/>
</dbReference>
<dbReference type="KEGG" id="sdyn:Mal52_55660"/>
<keyword evidence="2" id="KW-0732">Signal</keyword>
<name>A0A517ZX52_9PLAN</name>
<evidence type="ECO:0000256" key="2">
    <source>
        <dbReference type="SAM" id="SignalP"/>
    </source>
</evidence>
<feature type="compositionally biased region" description="Polar residues" evidence="1">
    <location>
        <begin position="260"/>
        <end position="269"/>
    </location>
</feature>
<evidence type="ECO:0000313" key="3">
    <source>
        <dbReference type="EMBL" id="QDU47038.1"/>
    </source>
</evidence>
<gene>
    <name evidence="3" type="ORF">Mal52_55660</name>
</gene>
<feature type="compositionally biased region" description="Basic and acidic residues" evidence="1">
    <location>
        <begin position="248"/>
        <end position="259"/>
    </location>
</feature>
<dbReference type="RefSeq" id="WP_145379659.1">
    <property type="nucleotide sequence ID" value="NZ_CP036276.1"/>
</dbReference>
<evidence type="ECO:0000256" key="1">
    <source>
        <dbReference type="SAM" id="MobiDB-lite"/>
    </source>
</evidence>
<feature type="compositionally biased region" description="Basic and acidic residues" evidence="1">
    <location>
        <begin position="270"/>
        <end position="284"/>
    </location>
</feature>
<evidence type="ECO:0000313" key="4">
    <source>
        <dbReference type="Proteomes" id="UP000319383"/>
    </source>
</evidence>
<feature type="signal peptide" evidence="2">
    <location>
        <begin position="1"/>
        <end position="25"/>
    </location>
</feature>